<dbReference type="Proteomes" id="UP000034507">
    <property type="component" value="Unassembled WGS sequence"/>
</dbReference>
<dbReference type="GO" id="GO:0003677">
    <property type="term" value="F:DNA binding"/>
    <property type="evidence" value="ECO:0007669"/>
    <property type="project" value="UniProtKB-KW"/>
</dbReference>
<dbReference type="InterPro" id="IPR001387">
    <property type="entry name" value="Cro/C1-type_HTH"/>
</dbReference>
<dbReference type="EMBL" id="LCBX01000015">
    <property type="protein sequence ID" value="KKS20829.1"/>
    <property type="molecule type" value="Genomic_DNA"/>
</dbReference>
<organism evidence="3 4">
    <name type="scientific">candidate division WWE3 bacterium GW2011_GWC1_41_7</name>
    <dbReference type="NCBI Taxonomy" id="1619119"/>
    <lineage>
        <taxon>Bacteria</taxon>
        <taxon>Katanobacteria</taxon>
    </lineage>
</organism>
<keyword evidence="1" id="KW-0238">DNA-binding</keyword>
<reference evidence="3 4" key="1">
    <citation type="journal article" date="2015" name="Nature">
        <title>rRNA introns, odd ribosomes, and small enigmatic genomes across a large radiation of phyla.</title>
        <authorList>
            <person name="Brown C.T."/>
            <person name="Hug L.A."/>
            <person name="Thomas B.C."/>
            <person name="Sharon I."/>
            <person name="Castelle C.J."/>
            <person name="Singh A."/>
            <person name="Wilkins M.J."/>
            <person name="Williams K.H."/>
            <person name="Banfield J.F."/>
        </authorList>
    </citation>
    <scope>NUCLEOTIDE SEQUENCE [LARGE SCALE GENOMIC DNA]</scope>
</reference>
<sequence length="106" mass="11907">MYCNMLMSIVMRNCPSDIGIKIKDIRNKHSLSQDRFGKKLGLSGKTISSYETGRCAPPLRILKEISGTYDIPLVVVKEEKKQVITENISNIQKLLNELCSAFESSV</sequence>
<evidence type="ECO:0000256" key="1">
    <source>
        <dbReference type="ARBA" id="ARBA00023125"/>
    </source>
</evidence>
<dbReference type="AlphaFoldDB" id="A0A0G0X6W8"/>
<dbReference type="SMART" id="SM00530">
    <property type="entry name" value="HTH_XRE"/>
    <property type="match status" value="1"/>
</dbReference>
<dbReference type="Pfam" id="PF01381">
    <property type="entry name" value="HTH_3"/>
    <property type="match status" value="1"/>
</dbReference>
<dbReference type="PROSITE" id="PS50943">
    <property type="entry name" value="HTH_CROC1"/>
    <property type="match status" value="1"/>
</dbReference>
<dbReference type="InterPro" id="IPR010982">
    <property type="entry name" value="Lambda_DNA-bd_dom_sf"/>
</dbReference>
<dbReference type="Gene3D" id="1.10.260.40">
    <property type="entry name" value="lambda repressor-like DNA-binding domains"/>
    <property type="match status" value="1"/>
</dbReference>
<comment type="caution">
    <text evidence="3">The sequence shown here is derived from an EMBL/GenBank/DDBJ whole genome shotgun (WGS) entry which is preliminary data.</text>
</comment>
<gene>
    <name evidence="3" type="ORF">UU77_C0015G0009</name>
</gene>
<evidence type="ECO:0000313" key="3">
    <source>
        <dbReference type="EMBL" id="KKS20829.1"/>
    </source>
</evidence>
<name>A0A0G0X6W8_UNCKA</name>
<dbReference type="SUPFAM" id="SSF47413">
    <property type="entry name" value="lambda repressor-like DNA-binding domains"/>
    <property type="match status" value="1"/>
</dbReference>
<evidence type="ECO:0000259" key="2">
    <source>
        <dbReference type="PROSITE" id="PS50943"/>
    </source>
</evidence>
<dbReference type="PANTHER" id="PTHR46558:SF11">
    <property type="entry name" value="HTH-TYPE TRANSCRIPTIONAL REGULATOR XRE"/>
    <property type="match status" value="1"/>
</dbReference>
<accession>A0A0G0X6W8</accession>
<feature type="domain" description="HTH cro/C1-type" evidence="2">
    <location>
        <begin position="22"/>
        <end position="76"/>
    </location>
</feature>
<dbReference type="CDD" id="cd00093">
    <property type="entry name" value="HTH_XRE"/>
    <property type="match status" value="1"/>
</dbReference>
<proteinExistence type="predicted"/>
<dbReference type="PANTHER" id="PTHR46558">
    <property type="entry name" value="TRACRIPTIONAL REGULATORY PROTEIN-RELATED-RELATED"/>
    <property type="match status" value="1"/>
</dbReference>
<evidence type="ECO:0000313" key="4">
    <source>
        <dbReference type="Proteomes" id="UP000034507"/>
    </source>
</evidence>
<protein>
    <submittedName>
        <fullName evidence="3">Transcriptional regulator</fullName>
    </submittedName>
</protein>